<dbReference type="OrthoDB" id="7730468at2"/>
<gene>
    <name evidence="3" type="ORF">SAMN05421757_102846</name>
</gene>
<evidence type="ECO:0000313" key="4">
    <source>
        <dbReference type="Proteomes" id="UP000198426"/>
    </source>
</evidence>
<dbReference type="SUPFAM" id="SSF51120">
    <property type="entry name" value="beta-Roll"/>
    <property type="match status" value="2"/>
</dbReference>
<dbReference type="Gene3D" id="2.150.10.10">
    <property type="entry name" value="Serralysin-like metalloprotease, C-terminal"/>
    <property type="match status" value="4"/>
</dbReference>
<dbReference type="Pfam" id="PF00353">
    <property type="entry name" value="HemolysinCabind"/>
    <property type="match status" value="4"/>
</dbReference>
<keyword evidence="4" id="KW-1185">Reference proteome</keyword>
<name>A0A239FY32_9RHOB</name>
<proteinExistence type="predicted"/>
<protein>
    <submittedName>
        <fullName evidence="3">Hemolysin-type calcium-binding repeat-containing protein</fullName>
    </submittedName>
</protein>
<dbReference type="PANTHER" id="PTHR38340:SF1">
    <property type="entry name" value="S-LAYER PROTEIN"/>
    <property type="match status" value="1"/>
</dbReference>
<dbReference type="PANTHER" id="PTHR38340">
    <property type="entry name" value="S-LAYER PROTEIN"/>
    <property type="match status" value="1"/>
</dbReference>
<comment type="subcellular location">
    <subcellularLocation>
        <location evidence="1">Secreted</location>
    </subcellularLocation>
</comment>
<dbReference type="EMBL" id="FZOY01000002">
    <property type="protein sequence ID" value="SNS60684.1"/>
    <property type="molecule type" value="Genomic_DNA"/>
</dbReference>
<dbReference type="Proteomes" id="UP000198426">
    <property type="component" value="Unassembled WGS sequence"/>
</dbReference>
<organism evidence="3 4">
    <name type="scientific">Tropicimonas sediminicola</name>
    <dbReference type="NCBI Taxonomy" id="1031541"/>
    <lineage>
        <taxon>Bacteria</taxon>
        <taxon>Pseudomonadati</taxon>
        <taxon>Pseudomonadota</taxon>
        <taxon>Alphaproteobacteria</taxon>
        <taxon>Rhodobacterales</taxon>
        <taxon>Roseobacteraceae</taxon>
        <taxon>Tropicimonas</taxon>
    </lineage>
</organism>
<dbReference type="GO" id="GO:0005509">
    <property type="term" value="F:calcium ion binding"/>
    <property type="evidence" value="ECO:0007669"/>
    <property type="project" value="InterPro"/>
</dbReference>
<reference evidence="3 4" key="1">
    <citation type="submission" date="2017-06" db="EMBL/GenBank/DDBJ databases">
        <authorList>
            <person name="Kim H.J."/>
            <person name="Triplett B.A."/>
        </authorList>
    </citation>
    <scope>NUCLEOTIDE SEQUENCE [LARGE SCALE GENOMIC DNA]</scope>
    <source>
        <strain evidence="3 4">DSM 29339</strain>
    </source>
</reference>
<accession>A0A239FY32</accession>
<dbReference type="AlphaFoldDB" id="A0A239FY32"/>
<dbReference type="RefSeq" id="WP_089232533.1">
    <property type="nucleotide sequence ID" value="NZ_FZOY01000002.1"/>
</dbReference>
<dbReference type="InterPro" id="IPR001343">
    <property type="entry name" value="Hemolysn_Ca-bd"/>
</dbReference>
<evidence type="ECO:0000313" key="3">
    <source>
        <dbReference type="EMBL" id="SNS60684.1"/>
    </source>
</evidence>
<evidence type="ECO:0000256" key="1">
    <source>
        <dbReference type="ARBA" id="ARBA00004613"/>
    </source>
</evidence>
<evidence type="ECO:0000256" key="2">
    <source>
        <dbReference type="ARBA" id="ARBA00022525"/>
    </source>
</evidence>
<sequence length="311" mass="32938">MFDREIIGTSNDDTLVGTDRNDNLVGLLGNDLLIGGKGKDRLDGNELSDTFDGADELRGGRGNDLMIASWGADLFNGGPGRDTVSYAHVGFGVDISLTVPVIVGGFTQGHTFRSIEILVGTRFNDNLTGDEFDNVLKGGGDMDGLNGADGDDRLFGGKGNDVLRGDGGADYMNGGAGNDRLIDDETVASNDVMIGGKGNDDLRGGLGKTTMKGGAGNDVLVVETGSAIMTGGRGADEFRFVGEIGKARVKDFRSGQDDVLHLQFLQARNFEDVLQNSRTKNGDLIISLDDARIVIDDLTKTQLDTDMFLFS</sequence>
<dbReference type="InterPro" id="IPR050557">
    <property type="entry name" value="RTX_toxin/Mannuronan_C5-epim"/>
</dbReference>
<keyword evidence="2" id="KW-0964">Secreted</keyword>
<dbReference type="GO" id="GO:0005576">
    <property type="term" value="C:extracellular region"/>
    <property type="evidence" value="ECO:0007669"/>
    <property type="project" value="UniProtKB-SubCell"/>
</dbReference>
<dbReference type="PRINTS" id="PR00313">
    <property type="entry name" value="CABNDNGRPT"/>
</dbReference>
<dbReference type="InterPro" id="IPR011049">
    <property type="entry name" value="Serralysin-like_metalloprot_C"/>
</dbReference>